<sequence>MIKLKPNRLKQNYKLVRSLRWYKKQGDVLVGQKILDSVSLSDLQKIFGEPENDLMIENYQVTEDEAQHLQRKLNQPIDLNSYDYFLECEQAYEAVPFSSKREMTGSFTQISTKYITASQLHSGKKKSKTSAKASEN</sequence>
<dbReference type="Pfam" id="PF24731">
    <property type="entry name" value="DUF7683"/>
    <property type="match status" value="1"/>
</dbReference>
<accession>A0AAW9Q2E5</accession>
<evidence type="ECO:0000259" key="1">
    <source>
        <dbReference type="Pfam" id="PF24731"/>
    </source>
</evidence>
<feature type="domain" description="DUF7683" evidence="1">
    <location>
        <begin position="17"/>
        <end position="87"/>
    </location>
</feature>
<dbReference type="InterPro" id="IPR056100">
    <property type="entry name" value="DUF7683"/>
</dbReference>
<dbReference type="EMBL" id="JAZBJZ010000132">
    <property type="protein sequence ID" value="MEE3719417.1"/>
    <property type="molecule type" value="Genomic_DNA"/>
</dbReference>
<protein>
    <recommendedName>
        <fullName evidence="1">DUF7683 domain-containing protein</fullName>
    </recommendedName>
</protein>
<comment type="caution">
    <text evidence="2">The sequence shown here is derived from an EMBL/GenBank/DDBJ whole genome shotgun (WGS) entry which is preliminary data.</text>
</comment>
<gene>
    <name evidence="2" type="ORF">V2H45_21985</name>
</gene>
<dbReference type="AlphaFoldDB" id="A0AAW9Q2E5"/>
<keyword evidence="3" id="KW-1185">Reference proteome</keyword>
<name>A0AAW9Q2E5_9CYAN</name>
<evidence type="ECO:0000313" key="2">
    <source>
        <dbReference type="EMBL" id="MEE3719417.1"/>
    </source>
</evidence>
<reference evidence="2" key="1">
    <citation type="submission" date="2024-01" db="EMBL/GenBank/DDBJ databases">
        <title>Bank of Algae and Cyanobacteria of the Azores (BACA) strain genomes.</title>
        <authorList>
            <person name="Luz R."/>
            <person name="Cordeiro R."/>
            <person name="Fonseca A."/>
            <person name="Goncalves V."/>
        </authorList>
    </citation>
    <scope>NUCLEOTIDE SEQUENCE</scope>
    <source>
        <strain evidence="2">BACA0141</strain>
    </source>
</reference>
<proteinExistence type="predicted"/>
<organism evidence="2 3">
    <name type="scientific">Tumidithrix elongata BACA0141</name>
    <dbReference type="NCBI Taxonomy" id="2716417"/>
    <lineage>
        <taxon>Bacteria</taxon>
        <taxon>Bacillati</taxon>
        <taxon>Cyanobacteriota</taxon>
        <taxon>Cyanophyceae</taxon>
        <taxon>Pseudanabaenales</taxon>
        <taxon>Pseudanabaenaceae</taxon>
        <taxon>Tumidithrix</taxon>
        <taxon>Tumidithrix elongata</taxon>
    </lineage>
</organism>
<dbReference type="RefSeq" id="WP_330485853.1">
    <property type="nucleotide sequence ID" value="NZ_JAZBJZ010000132.1"/>
</dbReference>
<evidence type="ECO:0000313" key="3">
    <source>
        <dbReference type="Proteomes" id="UP001333818"/>
    </source>
</evidence>
<dbReference type="Proteomes" id="UP001333818">
    <property type="component" value="Unassembled WGS sequence"/>
</dbReference>